<dbReference type="EMBL" id="CH477366">
    <property type="protein sequence ID" value="EJY57613.1"/>
    <property type="molecule type" value="Genomic_DNA"/>
</dbReference>
<protein>
    <submittedName>
        <fullName evidence="1">AAEL016976-PA</fullName>
    </submittedName>
</protein>
<name>J9HSL7_AEDAE</name>
<accession>J9HSL7</accession>
<sequence length="43" mass="4873">MLGPQHFASFRSTKFCFLKILDLISHQLLIITTRQQLLAVGVS</sequence>
<dbReference type="AlphaFoldDB" id="J9HSL7"/>
<dbReference type="Proteomes" id="UP000682892">
    <property type="component" value="Chromosome 1"/>
</dbReference>
<organism evidence="1 2">
    <name type="scientific">Aedes aegypti</name>
    <name type="common">Yellowfever mosquito</name>
    <name type="synonym">Culex aegypti</name>
    <dbReference type="NCBI Taxonomy" id="7159"/>
    <lineage>
        <taxon>Eukaryota</taxon>
        <taxon>Metazoa</taxon>
        <taxon>Ecdysozoa</taxon>
        <taxon>Arthropoda</taxon>
        <taxon>Hexapoda</taxon>
        <taxon>Insecta</taxon>
        <taxon>Pterygota</taxon>
        <taxon>Neoptera</taxon>
        <taxon>Endopterygota</taxon>
        <taxon>Diptera</taxon>
        <taxon>Nematocera</taxon>
        <taxon>Culicoidea</taxon>
        <taxon>Culicidae</taxon>
        <taxon>Culicinae</taxon>
        <taxon>Aedini</taxon>
        <taxon>Aedes</taxon>
        <taxon>Stegomyia</taxon>
    </lineage>
</organism>
<dbReference type="PaxDb" id="7159-AAEL016976-PA"/>
<reference evidence="1" key="1">
    <citation type="submission" date="2005-10" db="EMBL/GenBank/DDBJ databases">
        <authorList>
            <person name="Loftus B.J."/>
            <person name="Nene V.M."/>
            <person name="Hannick L.I."/>
            <person name="Bidwell S."/>
            <person name="Haas B."/>
            <person name="Amedeo P."/>
            <person name="Orvis J."/>
            <person name="Wortman J.R."/>
            <person name="White O.R."/>
            <person name="Salzberg S."/>
            <person name="Shumway M."/>
            <person name="Koo H."/>
            <person name="Zhao Y."/>
            <person name="Holmes M."/>
            <person name="Miller J."/>
            <person name="Schatz M."/>
            <person name="Pop M."/>
            <person name="Pai G."/>
            <person name="Utterback T."/>
            <person name="Rogers Y.-H."/>
            <person name="Kravitz S."/>
            <person name="Fraser C.M."/>
        </authorList>
    </citation>
    <scope>NUCLEOTIDE SEQUENCE</scope>
    <source>
        <strain evidence="1">Liverpool</strain>
    </source>
</reference>
<proteinExistence type="predicted"/>
<evidence type="ECO:0000313" key="1">
    <source>
        <dbReference type="EMBL" id="EJY57613.1"/>
    </source>
</evidence>
<gene>
    <name evidence="1" type="ORF">AaeL_AAEL016976</name>
</gene>
<dbReference type="HOGENOM" id="CLU_3242490_0_0_1"/>
<evidence type="ECO:0000313" key="2">
    <source>
        <dbReference type="Proteomes" id="UP000682892"/>
    </source>
</evidence>
<reference evidence="1" key="3">
    <citation type="submission" date="2012-09" db="EMBL/GenBank/DDBJ databases">
        <authorList>
            <consortium name="VectorBase"/>
        </authorList>
    </citation>
    <scope>NUCLEOTIDE SEQUENCE</scope>
    <source>
        <strain evidence="1">Liverpool</strain>
    </source>
</reference>
<reference evidence="1" key="2">
    <citation type="journal article" date="2007" name="Science">
        <title>Genome sequence of Aedes aegypti, a major arbovirus vector.</title>
        <authorList>
            <person name="Nene V."/>
            <person name="Wortman J.R."/>
            <person name="Lawson D."/>
            <person name="Haas B."/>
            <person name="Kodira C."/>
            <person name="Tu Z.J."/>
            <person name="Loftus B."/>
            <person name="Xi Z."/>
            <person name="Megy K."/>
            <person name="Grabherr M."/>
            <person name="Ren Q."/>
            <person name="Zdobnov E.M."/>
            <person name="Lobo N.F."/>
            <person name="Campbell K.S."/>
            <person name="Brown S.E."/>
            <person name="Bonaldo M.F."/>
            <person name="Zhu J."/>
            <person name="Sinkins S.P."/>
            <person name="Hogenkamp D.G."/>
            <person name="Amedeo P."/>
            <person name="Arensburger P."/>
            <person name="Atkinson P.W."/>
            <person name="Bidwell S."/>
            <person name="Biedler J."/>
            <person name="Birney E."/>
            <person name="Bruggner R.V."/>
            <person name="Costas J."/>
            <person name="Coy M.R."/>
            <person name="Crabtree J."/>
            <person name="Crawford M."/>
            <person name="Debruyn B."/>
            <person name="Decaprio D."/>
            <person name="Eiglmeier K."/>
            <person name="Eisenstadt E."/>
            <person name="El-Dorry H."/>
            <person name="Gelbart W.M."/>
            <person name="Gomes S.L."/>
            <person name="Hammond M."/>
            <person name="Hannick L.I."/>
            <person name="Hogan J.R."/>
            <person name="Holmes M.H."/>
            <person name="Jaffe D."/>
            <person name="Johnston J.S."/>
            <person name="Kennedy R.C."/>
            <person name="Koo H."/>
            <person name="Kravitz S."/>
            <person name="Kriventseva E.V."/>
            <person name="Kulp D."/>
            <person name="Labutti K."/>
            <person name="Lee E."/>
            <person name="Li S."/>
            <person name="Lovin D.D."/>
            <person name="Mao C."/>
            <person name="Mauceli E."/>
            <person name="Menck C.F."/>
            <person name="Miller J.R."/>
            <person name="Montgomery P."/>
            <person name="Mori A."/>
            <person name="Nascimento A.L."/>
            <person name="Naveira H.F."/>
            <person name="Nusbaum C."/>
            <person name="O'leary S."/>
            <person name="Orvis J."/>
            <person name="Pertea M."/>
            <person name="Quesneville H."/>
            <person name="Reidenbach K.R."/>
            <person name="Rogers Y.H."/>
            <person name="Roth C.W."/>
            <person name="Schneider J.R."/>
            <person name="Schatz M."/>
            <person name="Shumway M."/>
            <person name="Stanke M."/>
            <person name="Stinson E.O."/>
            <person name="Tubio J.M."/>
            <person name="Vanzee J.P."/>
            <person name="Verjovski-Almeida S."/>
            <person name="Werner D."/>
            <person name="White O."/>
            <person name="Wyder S."/>
            <person name="Zeng Q."/>
            <person name="Zhao Q."/>
            <person name="Zhao Y."/>
            <person name="Hill C.A."/>
            <person name="Raikhel A.S."/>
            <person name="Soares M.B."/>
            <person name="Knudson D.L."/>
            <person name="Lee N.H."/>
            <person name="Galagan J."/>
            <person name="Salzberg S.L."/>
            <person name="Paulsen I.T."/>
            <person name="Dimopoulos G."/>
            <person name="Collins F.H."/>
            <person name="Birren B."/>
            <person name="Fraser-Liggett C.M."/>
            <person name="Severson D.W."/>
        </authorList>
    </citation>
    <scope>NUCLEOTIDE SEQUENCE [LARGE SCALE GENOMIC DNA]</scope>
    <source>
        <strain evidence="1">Liverpool</strain>
    </source>
</reference>